<dbReference type="EMBL" id="JBBXMP010000594">
    <property type="protein sequence ID" value="KAL0057304.1"/>
    <property type="molecule type" value="Genomic_DNA"/>
</dbReference>
<proteinExistence type="predicted"/>
<name>A0ABR2Z7U5_9AGAR</name>
<keyword evidence="2" id="KW-1185">Reference proteome</keyword>
<gene>
    <name evidence="1" type="ORF">AAF712_016058</name>
</gene>
<reference evidence="1 2" key="1">
    <citation type="submission" date="2024-05" db="EMBL/GenBank/DDBJ databases">
        <title>A draft genome resource for the thread blight pathogen Marasmius tenuissimus strain MS-2.</title>
        <authorList>
            <person name="Yulfo-Soto G.E."/>
            <person name="Baruah I.K."/>
            <person name="Amoako-Attah I."/>
            <person name="Bukari Y."/>
            <person name="Meinhardt L.W."/>
            <person name="Bailey B.A."/>
            <person name="Cohen S.P."/>
        </authorList>
    </citation>
    <scope>NUCLEOTIDE SEQUENCE [LARGE SCALE GENOMIC DNA]</scope>
    <source>
        <strain evidence="1 2">MS-2</strain>
    </source>
</reference>
<evidence type="ECO:0008006" key="3">
    <source>
        <dbReference type="Google" id="ProtNLM"/>
    </source>
</evidence>
<accession>A0ABR2Z7U5</accession>
<comment type="caution">
    <text evidence="1">The sequence shown here is derived from an EMBL/GenBank/DDBJ whole genome shotgun (WGS) entry which is preliminary data.</text>
</comment>
<dbReference type="Proteomes" id="UP001437256">
    <property type="component" value="Unassembled WGS sequence"/>
</dbReference>
<organism evidence="1 2">
    <name type="scientific">Marasmius tenuissimus</name>
    <dbReference type="NCBI Taxonomy" id="585030"/>
    <lineage>
        <taxon>Eukaryota</taxon>
        <taxon>Fungi</taxon>
        <taxon>Dikarya</taxon>
        <taxon>Basidiomycota</taxon>
        <taxon>Agaricomycotina</taxon>
        <taxon>Agaricomycetes</taxon>
        <taxon>Agaricomycetidae</taxon>
        <taxon>Agaricales</taxon>
        <taxon>Marasmiineae</taxon>
        <taxon>Marasmiaceae</taxon>
        <taxon>Marasmius</taxon>
    </lineage>
</organism>
<sequence>MHRALNVEELRLKIISFLNKKDHTALLLLSKSFRQTLRPITMLNLSITQKHLDACWTYCSGKTLADPAHSFRTATIDLAVSPGDILYFLGKCKVDSVTNLRVENSNALVKDNEYLDIAIVEICAKFTSVKDIEITGMGEGLQGEILGSFGNLVHLTIHIPIERSMSFPTLILQQLNTLVVVDLESHGQTKSIAFSSLAARIVAPNLEKLSIIGGFRTNLIPIRELVRRYRTTVVELSLLDEEGPDVDWHVMSFPQMPRLHTLVLDISWAGVYVNSENQFQDSLPVLRSIILQAEQSKVYGGLIRSQWRKLADGLRLVQNRLEMLQCDIRGDWEDLIESFIANIRERLEEIGTDAGTIPIREGTLASQWPEPAHLLAPRRKSVKKRAWTSGWGDVGSVVSGGSQ</sequence>
<evidence type="ECO:0000313" key="2">
    <source>
        <dbReference type="Proteomes" id="UP001437256"/>
    </source>
</evidence>
<evidence type="ECO:0000313" key="1">
    <source>
        <dbReference type="EMBL" id="KAL0057304.1"/>
    </source>
</evidence>
<protein>
    <recommendedName>
        <fullName evidence="3">F-box domain-containing protein</fullName>
    </recommendedName>
</protein>